<feature type="domain" description="Lipid/polyisoprenoid-binding YceI-like" evidence="2">
    <location>
        <begin position="18"/>
        <end position="174"/>
    </location>
</feature>
<dbReference type="InterPro" id="IPR007372">
    <property type="entry name" value="Lipid/polyisoprenoid-bd_YceI"/>
</dbReference>
<protein>
    <recommendedName>
        <fullName evidence="2">Lipid/polyisoprenoid-binding YceI-like domain-containing protein</fullName>
    </recommendedName>
</protein>
<keyword evidence="4" id="KW-1185">Reference proteome</keyword>
<comment type="similarity">
    <text evidence="1">Belongs to the UPF0312 family.</text>
</comment>
<evidence type="ECO:0000313" key="3">
    <source>
        <dbReference type="EMBL" id="GGM87854.1"/>
    </source>
</evidence>
<dbReference type="Gene3D" id="2.40.128.110">
    <property type="entry name" value="Lipid/polyisoprenoid-binding, YceI-like"/>
    <property type="match status" value="1"/>
</dbReference>
<name>A0ABQ2HRM1_9MICO</name>
<evidence type="ECO:0000259" key="2">
    <source>
        <dbReference type="SMART" id="SM00867"/>
    </source>
</evidence>
<evidence type="ECO:0000313" key="4">
    <source>
        <dbReference type="Proteomes" id="UP000623461"/>
    </source>
</evidence>
<dbReference type="Proteomes" id="UP000623461">
    <property type="component" value="Unassembled WGS sequence"/>
</dbReference>
<sequence>MSSQADRALRPAAVPAGTWTVDGPASTARFAIKDKLVHTVRGSLPVTTGAVVTDAAGQVVSARVELDTAGIMTGNGRRDRDLLGRHFLDAEAHPRIVVEAGTTTTGDGGWTVHAHLSARGASCPLDLEVTPTTLDDERVRVHVTGRLDRTGLGMRVPTFIVGRDVELDVDLELTRG</sequence>
<comment type="caution">
    <text evidence="3">The sequence shown here is derived from an EMBL/GenBank/DDBJ whole genome shotgun (WGS) entry which is preliminary data.</text>
</comment>
<evidence type="ECO:0000256" key="1">
    <source>
        <dbReference type="ARBA" id="ARBA00008812"/>
    </source>
</evidence>
<gene>
    <name evidence="3" type="ORF">GCM10009721_11000</name>
</gene>
<dbReference type="EMBL" id="BMNZ01000002">
    <property type="protein sequence ID" value="GGM87854.1"/>
    <property type="molecule type" value="Genomic_DNA"/>
</dbReference>
<dbReference type="InterPro" id="IPR036761">
    <property type="entry name" value="TTHA0802/YceI-like_sf"/>
</dbReference>
<dbReference type="PANTHER" id="PTHR34406">
    <property type="entry name" value="PROTEIN YCEI"/>
    <property type="match status" value="1"/>
</dbReference>
<dbReference type="SUPFAM" id="SSF101874">
    <property type="entry name" value="YceI-like"/>
    <property type="match status" value="1"/>
</dbReference>
<dbReference type="SMART" id="SM00867">
    <property type="entry name" value="YceI"/>
    <property type="match status" value="1"/>
</dbReference>
<dbReference type="RefSeq" id="WP_030197991.1">
    <property type="nucleotide sequence ID" value="NZ_BMNZ01000002.1"/>
</dbReference>
<dbReference type="Pfam" id="PF04264">
    <property type="entry name" value="YceI"/>
    <property type="match status" value="1"/>
</dbReference>
<accession>A0ABQ2HRM1</accession>
<organism evidence="3 4">
    <name type="scientific">Terrabacter tumescens</name>
    <dbReference type="NCBI Taxonomy" id="60443"/>
    <lineage>
        <taxon>Bacteria</taxon>
        <taxon>Bacillati</taxon>
        <taxon>Actinomycetota</taxon>
        <taxon>Actinomycetes</taxon>
        <taxon>Micrococcales</taxon>
        <taxon>Intrasporangiaceae</taxon>
        <taxon>Terrabacter</taxon>
    </lineage>
</organism>
<proteinExistence type="inferred from homology"/>
<reference evidence="4" key="1">
    <citation type="journal article" date="2019" name="Int. J. Syst. Evol. Microbiol.">
        <title>The Global Catalogue of Microorganisms (GCM) 10K type strain sequencing project: providing services to taxonomists for standard genome sequencing and annotation.</title>
        <authorList>
            <consortium name="The Broad Institute Genomics Platform"/>
            <consortium name="The Broad Institute Genome Sequencing Center for Infectious Disease"/>
            <person name="Wu L."/>
            <person name="Ma J."/>
        </authorList>
    </citation>
    <scope>NUCLEOTIDE SEQUENCE [LARGE SCALE GENOMIC DNA]</scope>
    <source>
        <strain evidence="4">JCM 1365</strain>
    </source>
</reference>
<dbReference type="PANTHER" id="PTHR34406:SF1">
    <property type="entry name" value="PROTEIN YCEI"/>
    <property type="match status" value="1"/>
</dbReference>